<comment type="caution">
    <text evidence="1">The sequence shown here is derived from an EMBL/GenBank/DDBJ whole genome shotgun (WGS) entry which is preliminary data.</text>
</comment>
<keyword evidence="2" id="KW-1185">Reference proteome</keyword>
<gene>
    <name evidence="1" type="ORF">MLD38_029130</name>
</gene>
<evidence type="ECO:0000313" key="2">
    <source>
        <dbReference type="Proteomes" id="UP001057402"/>
    </source>
</evidence>
<dbReference type="EMBL" id="CM042887">
    <property type="protein sequence ID" value="KAI4330887.1"/>
    <property type="molecule type" value="Genomic_DNA"/>
</dbReference>
<evidence type="ECO:0000313" key="1">
    <source>
        <dbReference type="EMBL" id="KAI4330887.1"/>
    </source>
</evidence>
<protein>
    <submittedName>
        <fullName evidence="1">Uncharacterized protein</fullName>
    </submittedName>
</protein>
<proteinExistence type="predicted"/>
<dbReference type="Proteomes" id="UP001057402">
    <property type="component" value="Chromosome 8"/>
</dbReference>
<accession>A0ACB9N4X6</accession>
<reference evidence="2" key="1">
    <citation type="journal article" date="2023" name="Front. Plant Sci.">
        <title>Chromosomal-level genome assembly of Melastoma candidum provides insights into trichome evolution.</title>
        <authorList>
            <person name="Zhong Y."/>
            <person name="Wu W."/>
            <person name="Sun C."/>
            <person name="Zou P."/>
            <person name="Liu Y."/>
            <person name="Dai S."/>
            <person name="Zhou R."/>
        </authorList>
    </citation>
    <scope>NUCLEOTIDE SEQUENCE [LARGE SCALE GENOMIC DNA]</scope>
</reference>
<sequence length="283" mass="31315">MADMLRRMHTLVRVQARIRAGRSYTTLSSQSCSKSSWSHHRGGALTNFKGSVSLEGTMVGSNRLDRWMEGVSNNQGVPPSRHRCDDERNAKILEVDIWKPNMNGAVNRSRAFDSTYISPSTIVAFNSPLKYSTKGPNTVPSLSYEEVKSFRSPHSCGVKCEAHRFAENKQEAASGLSRPGSSSGTRRGSFTPAKSESGWGFYNGHSGHPNYMSNTESSRAKVRSRSAPRQRLEFGTYNSAKRGFSRVTVILGLTLRAYPINTDSRRLLTVSGQLNRLGSSNMR</sequence>
<name>A0ACB9N4X6_9MYRT</name>
<organism evidence="1 2">
    <name type="scientific">Melastoma candidum</name>
    <dbReference type="NCBI Taxonomy" id="119954"/>
    <lineage>
        <taxon>Eukaryota</taxon>
        <taxon>Viridiplantae</taxon>
        <taxon>Streptophyta</taxon>
        <taxon>Embryophyta</taxon>
        <taxon>Tracheophyta</taxon>
        <taxon>Spermatophyta</taxon>
        <taxon>Magnoliopsida</taxon>
        <taxon>eudicotyledons</taxon>
        <taxon>Gunneridae</taxon>
        <taxon>Pentapetalae</taxon>
        <taxon>rosids</taxon>
        <taxon>malvids</taxon>
        <taxon>Myrtales</taxon>
        <taxon>Melastomataceae</taxon>
        <taxon>Melastomatoideae</taxon>
        <taxon>Melastomateae</taxon>
        <taxon>Melastoma</taxon>
    </lineage>
</organism>